<reference evidence="1" key="2">
    <citation type="journal article" date="2015" name="Data Brief">
        <title>Shoot transcriptome of the giant reed, Arundo donax.</title>
        <authorList>
            <person name="Barrero R.A."/>
            <person name="Guerrero F.D."/>
            <person name="Moolhuijzen P."/>
            <person name="Goolsby J.A."/>
            <person name="Tidwell J."/>
            <person name="Bellgard S.E."/>
            <person name="Bellgard M.I."/>
        </authorList>
    </citation>
    <scope>NUCLEOTIDE SEQUENCE</scope>
    <source>
        <tissue evidence="1">Shoot tissue taken approximately 20 cm above the soil surface</tissue>
    </source>
</reference>
<evidence type="ECO:0000313" key="1">
    <source>
        <dbReference type="EMBL" id="JAD48171.1"/>
    </source>
</evidence>
<dbReference type="AlphaFoldDB" id="A0A0A9AAS3"/>
<dbReference type="EMBL" id="GBRH01249724">
    <property type="protein sequence ID" value="JAD48171.1"/>
    <property type="molecule type" value="Transcribed_RNA"/>
</dbReference>
<name>A0A0A9AAS3_ARUDO</name>
<sequence>MENFEKNWRKLVNLVAL</sequence>
<organism evidence="1">
    <name type="scientific">Arundo donax</name>
    <name type="common">Giant reed</name>
    <name type="synonym">Donax arundinaceus</name>
    <dbReference type="NCBI Taxonomy" id="35708"/>
    <lineage>
        <taxon>Eukaryota</taxon>
        <taxon>Viridiplantae</taxon>
        <taxon>Streptophyta</taxon>
        <taxon>Embryophyta</taxon>
        <taxon>Tracheophyta</taxon>
        <taxon>Spermatophyta</taxon>
        <taxon>Magnoliopsida</taxon>
        <taxon>Liliopsida</taxon>
        <taxon>Poales</taxon>
        <taxon>Poaceae</taxon>
        <taxon>PACMAD clade</taxon>
        <taxon>Arundinoideae</taxon>
        <taxon>Arundineae</taxon>
        <taxon>Arundo</taxon>
    </lineage>
</organism>
<protein>
    <submittedName>
        <fullName evidence="1">Uncharacterized protein</fullName>
    </submittedName>
</protein>
<reference evidence="1" key="1">
    <citation type="submission" date="2014-09" db="EMBL/GenBank/DDBJ databases">
        <authorList>
            <person name="Magalhaes I.L.F."/>
            <person name="Oliveira U."/>
            <person name="Santos F.R."/>
            <person name="Vidigal T.H.D.A."/>
            <person name="Brescovit A.D."/>
            <person name="Santos A.J."/>
        </authorList>
    </citation>
    <scope>NUCLEOTIDE SEQUENCE</scope>
    <source>
        <tissue evidence="1">Shoot tissue taken approximately 20 cm above the soil surface</tissue>
    </source>
</reference>
<proteinExistence type="predicted"/>
<accession>A0A0A9AAS3</accession>